<dbReference type="EMBL" id="QLSV01000005">
    <property type="protein sequence ID" value="RAR48512.1"/>
    <property type="molecule type" value="Genomic_DNA"/>
</dbReference>
<evidence type="ECO:0000313" key="1">
    <source>
        <dbReference type="EMBL" id="RAR48512.1"/>
    </source>
</evidence>
<sequence length="200" mass="22739">MYNDLRYLSLYLYITNQLNSLTMKLAALIVFVFTFSLSHAQNKNVVDETKKTVITVNDGEKETKTVKNENTREVQMIELDGQKDATVNRDVKTSPTIVEQSTEIINPDGSIRIVDVDRTNYYTLNGQKYKVELDAQGYSLLSENNKNIGKIRKTTTNSFIFAGKNKTAIAYFDTNGNLVLESYDPKTDTVTFETYTVLKK</sequence>
<gene>
    <name evidence="1" type="ORF">B0I10_105120</name>
</gene>
<dbReference type="Proteomes" id="UP000249518">
    <property type="component" value="Unassembled WGS sequence"/>
</dbReference>
<keyword evidence="2" id="KW-1185">Reference proteome</keyword>
<dbReference type="AlphaFoldDB" id="A0A328WQ86"/>
<accession>A0A328WQ86</accession>
<comment type="caution">
    <text evidence="1">The sequence shown here is derived from an EMBL/GenBank/DDBJ whole genome shotgun (WGS) entry which is preliminary data.</text>
</comment>
<organism evidence="1 2">
    <name type="scientific">Flavobacterium lacus</name>
    <dbReference type="NCBI Taxonomy" id="1353778"/>
    <lineage>
        <taxon>Bacteria</taxon>
        <taxon>Pseudomonadati</taxon>
        <taxon>Bacteroidota</taxon>
        <taxon>Flavobacteriia</taxon>
        <taxon>Flavobacteriales</taxon>
        <taxon>Flavobacteriaceae</taxon>
        <taxon>Flavobacterium</taxon>
    </lineage>
</organism>
<protein>
    <submittedName>
        <fullName evidence="1">Uncharacterized protein</fullName>
    </submittedName>
</protein>
<reference evidence="1 2" key="1">
    <citation type="submission" date="2018-06" db="EMBL/GenBank/DDBJ databases">
        <title>Genomic Encyclopedia of Type Strains, Phase III (KMG-III): the genomes of soil and plant-associated and newly described type strains.</title>
        <authorList>
            <person name="Whitman W."/>
        </authorList>
    </citation>
    <scope>NUCLEOTIDE SEQUENCE [LARGE SCALE GENOMIC DNA]</scope>
    <source>
        <strain evidence="1 2">CGMCC 1.12504</strain>
    </source>
</reference>
<name>A0A328WQ86_9FLAO</name>
<proteinExistence type="predicted"/>
<evidence type="ECO:0000313" key="2">
    <source>
        <dbReference type="Proteomes" id="UP000249518"/>
    </source>
</evidence>